<gene>
    <name evidence="1" type="ORF">OXX778_LOCUS9004</name>
</gene>
<protein>
    <submittedName>
        <fullName evidence="1">Uncharacterized protein</fullName>
    </submittedName>
</protein>
<dbReference type="Pfam" id="PF03385">
    <property type="entry name" value="STELLO"/>
    <property type="match status" value="1"/>
</dbReference>
<name>A0A813W7X1_9BILA</name>
<dbReference type="OrthoDB" id="408493at2759"/>
<evidence type="ECO:0000313" key="2">
    <source>
        <dbReference type="Proteomes" id="UP000663879"/>
    </source>
</evidence>
<comment type="caution">
    <text evidence="1">The sequence shown here is derived from an EMBL/GenBank/DDBJ whole genome shotgun (WGS) entry which is preliminary data.</text>
</comment>
<dbReference type="EMBL" id="CAJNOC010001292">
    <property type="protein sequence ID" value="CAF0852096.1"/>
    <property type="molecule type" value="Genomic_DNA"/>
</dbReference>
<keyword evidence="2" id="KW-1185">Reference proteome</keyword>
<dbReference type="AlphaFoldDB" id="A0A813W7X1"/>
<reference evidence="1" key="1">
    <citation type="submission" date="2021-02" db="EMBL/GenBank/DDBJ databases">
        <authorList>
            <person name="Nowell W R."/>
        </authorList>
    </citation>
    <scope>NUCLEOTIDE SEQUENCE</scope>
    <source>
        <strain evidence="1">Ploen Becks lab</strain>
    </source>
</reference>
<dbReference type="PANTHER" id="PTHR31362">
    <property type="entry name" value="GLYCOSYLTRANSFERASE STELLO1-RELATED"/>
    <property type="match status" value="1"/>
</dbReference>
<accession>A0A813W7X1</accession>
<proteinExistence type="predicted"/>
<dbReference type="Proteomes" id="UP000663879">
    <property type="component" value="Unassembled WGS sequence"/>
</dbReference>
<dbReference type="PANTHER" id="PTHR31362:SF0">
    <property type="entry name" value="EXOSTOSIN DOMAIN-CONTAINING PROTEIN-RELATED"/>
    <property type="match status" value="1"/>
</dbReference>
<evidence type="ECO:0000313" key="1">
    <source>
        <dbReference type="EMBL" id="CAF0852096.1"/>
    </source>
</evidence>
<organism evidence="1 2">
    <name type="scientific">Brachionus calyciflorus</name>
    <dbReference type="NCBI Taxonomy" id="104777"/>
    <lineage>
        <taxon>Eukaryota</taxon>
        <taxon>Metazoa</taxon>
        <taxon>Spiralia</taxon>
        <taxon>Gnathifera</taxon>
        <taxon>Rotifera</taxon>
        <taxon>Eurotatoria</taxon>
        <taxon>Monogononta</taxon>
        <taxon>Pseudotrocha</taxon>
        <taxon>Ploima</taxon>
        <taxon>Brachionidae</taxon>
        <taxon>Brachionus</taxon>
    </lineage>
</organism>
<dbReference type="InterPro" id="IPR005049">
    <property type="entry name" value="STL-like"/>
</dbReference>
<sequence length="754" mass="89047">MLKKRAFIKIVPFFLIVFFFLNYKNKNSNESYYSLNDKIAFNSSSKIKWIVVTSISEPTEQCKKLSSIPDFQLVVVADKKTTNTWHLDNTIFLSVSDQESLKFKSIKTTPYYSYTRKNIGYLFAIQNGAQFIYDTDDDNAPTVNINEYFNFKENDYGLVYDCSVESKILNPYAHFGQPQIWPRGYPLSEIEKNYNNSYVSGRRKCSIVQQGVVNGDPDVDAIFRLTKSMEYRKIDLYFDPSSPAFQIPLYKMSPYNSQNTLISYRGFWSLYLPKTVTFRLTDIWRSYWAQRLMWLINETISFNGPNAYQLRNAHNYLKDFNQEKSMYLQTEKFVDFLFKWRCKHSKFYLCMLQLSEDMVKKGFWLEEEVESIKNWIHDLTKVGYKEPIIVNYENKEPIYVKCEHKLGDFDQTQIRYTPNFQKSLDSINYGTEINENFQTLNYFQSECNKFNIDLNYSSKINSTESKLKFNFSILITFNHEPYEKNIVILDLLYKNHFQNVIFCGSRILDKLAQVRGLRKKFDSYNFIQMINFGSGDHHYLCMSKAIEMGFKTDGFLLLSDDILIKFWNFKKFDSTKVWYPFDLILGTVMDANLKLPWVHWPNVRNLISLWKVLEGMVGENLDNTETKIVKEYLRIIDSNQAFVGNGTKVKGAGSDIFYVPKIKFESCYYMTNMMRKYGVYLELAVPMLMAGLENNQSVQIMNGHFEWFGRALDFVSLYQKIDFYHPFKLSTIVNENPGKQYCKFYLYEYFSNSF</sequence>